<dbReference type="PANTHER" id="PTHR43329">
    <property type="entry name" value="EPOXIDE HYDROLASE"/>
    <property type="match status" value="1"/>
</dbReference>
<accession>A0A835LS34</accession>
<dbReference type="AlphaFoldDB" id="A0A835LS34"/>
<gene>
    <name evidence="3" type="ORF">IFM89_017474</name>
</gene>
<evidence type="ECO:0000313" key="3">
    <source>
        <dbReference type="EMBL" id="KAF9605455.1"/>
    </source>
</evidence>
<reference evidence="3 4" key="1">
    <citation type="submission" date="2020-10" db="EMBL/GenBank/DDBJ databases">
        <title>The Coptis chinensis genome and diversification of protoberbering-type alkaloids.</title>
        <authorList>
            <person name="Wang B."/>
            <person name="Shu S."/>
            <person name="Song C."/>
            <person name="Liu Y."/>
        </authorList>
    </citation>
    <scope>NUCLEOTIDE SEQUENCE [LARGE SCALE GENOMIC DNA]</scope>
    <source>
        <strain evidence="3">HL-2020</strain>
        <tissue evidence="3">Leaf</tissue>
    </source>
</reference>
<evidence type="ECO:0000256" key="1">
    <source>
        <dbReference type="ARBA" id="ARBA00022801"/>
    </source>
</evidence>
<evidence type="ECO:0000313" key="4">
    <source>
        <dbReference type="Proteomes" id="UP000631114"/>
    </source>
</evidence>
<dbReference type="Gene3D" id="3.40.50.1820">
    <property type="entry name" value="alpha/beta hydrolase"/>
    <property type="match status" value="1"/>
</dbReference>
<keyword evidence="4" id="KW-1185">Reference proteome</keyword>
<evidence type="ECO:0000256" key="2">
    <source>
        <dbReference type="ARBA" id="ARBA00038334"/>
    </source>
</evidence>
<comment type="caution">
    <text evidence="3">The sequence shown here is derived from an EMBL/GenBank/DDBJ whole genome shotgun (WGS) entry which is preliminary data.</text>
</comment>
<dbReference type="InterPro" id="IPR029058">
    <property type="entry name" value="AB_hydrolase_fold"/>
</dbReference>
<dbReference type="OrthoDB" id="7130006at2759"/>
<dbReference type="PRINTS" id="PR00412">
    <property type="entry name" value="EPOXHYDRLASE"/>
</dbReference>
<organism evidence="3 4">
    <name type="scientific">Coptis chinensis</name>
    <dbReference type="NCBI Taxonomy" id="261450"/>
    <lineage>
        <taxon>Eukaryota</taxon>
        <taxon>Viridiplantae</taxon>
        <taxon>Streptophyta</taxon>
        <taxon>Embryophyta</taxon>
        <taxon>Tracheophyta</taxon>
        <taxon>Spermatophyta</taxon>
        <taxon>Magnoliopsida</taxon>
        <taxon>Ranunculales</taxon>
        <taxon>Ranunculaceae</taxon>
        <taxon>Coptidoideae</taxon>
        <taxon>Coptis</taxon>
    </lineage>
</organism>
<dbReference type="Proteomes" id="UP000631114">
    <property type="component" value="Unassembled WGS sequence"/>
</dbReference>
<keyword evidence="1" id="KW-0378">Hydrolase</keyword>
<dbReference type="SUPFAM" id="SSF53474">
    <property type="entry name" value="alpha/beta-Hydrolases"/>
    <property type="match status" value="1"/>
</dbReference>
<protein>
    <recommendedName>
        <fullName evidence="5">Epoxide hydrolase</fullName>
    </recommendedName>
</protein>
<comment type="similarity">
    <text evidence="2">Belongs to the AB hydrolase superfamily. Epoxide hydrolase family.</text>
</comment>
<proteinExistence type="inferred from homology"/>
<evidence type="ECO:0008006" key="5">
    <source>
        <dbReference type="Google" id="ProtNLM"/>
    </source>
</evidence>
<dbReference type="GO" id="GO:0016787">
    <property type="term" value="F:hydrolase activity"/>
    <property type="evidence" value="ECO:0007669"/>
    <property type="project" value="UniProtKB-KW"/>
</dbReference>
<dbReference type="InterPro" id="IPR000639">
    <property type="entry name" value="Epox_hydrolase-like"/>
</dbReference>
<sequence length="166" mass="18802">MQCVVHEPGEIEAQFSHAGTSNVLHKFLTYHSPGPIFIPRDKGFTTDGPYTLPSWLSEEDVNYYANKYNQTGFTGALNYYRALNLNWELTAPWTGAKVNVPVKFIVGDLDLTYNSPGTKDFIHGGGFKSYVPFLEEIVVMEGVGHFINEERAEEISTHIYKFIKNF</sequence>
<name>A0A835LS34_9MAGN</name>
<dbReference type="EMBL" id="JADFTS010000005">
    <property type="protein sequence ID" value="KAF9605455.1"/>
    <property type="molecule type" value="Genomic_DNA"/>
</dbReference>